<gene>
    <name evidence="2" type="ORF">KC19_VG184800</name>
</gene>
<organism evidence="2 3">
    <name type="scientific">Ceratodon purpureus</name>
    <name type="common">Fire moss</name>
    <name type="synonym">Dicranum purpureum</name>
    <dbReference type="NCBI Taxonomy" id="3225"/>
    <lineage>
        <taxon>Eukaryota</taxon>
        <taxon>Viridiplantae</taxon>
        <taxon>Streptophyta</taxon>
        <taxon>Embryophyta</taxon>
        <taxon>Bryophyta</taxon>
        <taxon>Bryophytina</taxon>
        <taxon>Bryopsida</taxon>
        <taxon>Dicranidae</taxon>
        <taxon>Pseudoditrichales</taxon>
        <taxon>Ditrichaceae</taxon>
        <taxon>Ceratodon</taxon>
    </lineage>
</organism>
<dbReference type="EMBL" id="CM026426">
    <property type="protein sequence ID" value="KAG0573522.1"/>
    <property type="molecule type" value="Genomic_DNA"/>
</dbReference>
<feature type="region of interest" description="Disordered" evidence="1">
    <location>
        <begin position="101"/>
        <end position="126"/>
    </location>
</feature>
<sequence>MEIITNEELSFASKLLSSLHQRLFTFQLAAALRQIQPTSTQLPNCNQLLLFEPPQLLPNSHLFQISQLPVSSKQRRLCNCSPLCTLNSAFNNLSPATSSSKLLLSQTQPDTTQRSSCFGSTAHTAA</sequence>
<reference evidence="2" key="1">
    <citation type="submission" date="2020-06" db="EMBL/GenBank/DDBJ databases">
        <title>WGS assembly of Ceratodon purpureus strain R40.</title>
        <authorList>
            <person name="Carey S.B."/>
            <person name="Jenkins J."/>
            <person name="Shu S."/>
            <person name="Lovell J.T."/>
            <person name="Sreedasyam A."/>
            <person name="Maumus F."/>
            <person name="Tiley G.P."/>
            <person name="Fernandez-Pozo N."/>
            <person name="Barry K."/>
            <person name="Chen C."/>
            <person name="Wang M."/>
            <person name="Lipzen A."/>
            <person name="Daum C."/>
            <person name="Saski C.A."/>
            <person name="Payton A.C."/>
            <person name="Mcbreen J.C."/>
            <person name="Conrad R.E."/>
            <person name="Kollar L.M."/>
            <person name="Olsson S."/>
            <person name="Huttunen S."/>
            <person name="Landis J.B."/>
            <person name="Wickett N.J."/>
            <person name="Johnson M.G."/>
            <person name="Rensing S.A."/>
            <person name="Grimwood J."/>
            <person name="Schmutz J."/>
            <person name="Mcdaniel S.F."/>
        </authorList>
    </citation>
    <scope>NUCLEOTIDE SEQUENCE</scope>
    <source>
        <strain evidence="2">R40</strain>
    </source>
</reference>
<dbReference type="Proteomes" id="UP000822688">
    <property type="component" value="Chromosome V"/>
</dbReference>
<evidence type="ECO:0000256" key="1">
    <source>
        <dbReference type="SAM" id="MobiDB-lite"/>
    </source>
</evidence>
<evidence type="ECO:0000313" key="2">
    <source>
        <dbReference type="EMBL" id="KAG0573522.1"/>
    </source>
</evidence>
<proteinExistence type="predicted"/>
<feature type="compositionally biased region" description="Polar residues" evidence="1">
    <location>
        <begin position="106"/>
        <end position="126"/>
    </location>
</feature>
<name>A0A8T0HRE2_CERPU</name>
<protein>
    <submittedName>
        <fullName evidence="2">Uncharacterized protein</fullName>
    </submittedName>
</protein>
<dbReference type="AlphaFoldDB" id="A0A8T0HRE2"/>
<keyword evidence="3" id="KW-1185">Reference proteome</keyword>
<comment type="caution">
    <text evidence="2">The sequence shown here is derived from an EMBL/GenBank/DDBJ whole genome shotgun (WGS) entry which is preliminary data.</text>
</comment>
<accession>A0A8T0HRE2</accession>
<evidence type="ECO:0000313" key="3">
    <source>
        <dbReference type="Proteomes" id="UP000822688"/>
    </source>
</evidence>